<dbReference type="InterPro" id="IPR002469">
    <property type="entry name" value="Peptidase_S9B_N"/>
</dbReference>
<feature type="domain" description="Peptidase S9 prolyl oligopeptidase catalytic" evidence="4">
    <location>
        <begin position="467"/>
        <end position="676"/>
    </location>
</feature>
<dbReference type="SUPFAM" id="SSF82171">
    <property type="entry name" value="DPP6 N-terminal domain-like"/>
    <property type="match status" value="1"/>
</dbReference>
<dbReference type="EC" id="3.4.19.1" evidence="6"/>
<accession>A0A7W7XZI6</accession>
<dbReference type="GO" id="GO:0006508">
    <property type="term" value="P:proteolysis"/>
    <property type="evidence" value="ECO:0007669"/>
    <property type="project" value="InterPro"/>
</dbReference>
<dbReference type="InterPro" id="IPR011042">
    <property type="entry name" value="6-blade_b-propeller_TolB-like"/>
</dbReference>
<keyword evidence="7" id="KW-1185">Reference proteome</keyword>
<evidence type="ECO:0000259" key="4">
    <source>
        <dbReference type="Pfam" id="PF00326"/>
    </source>
</evidence>
<evidence type="ECO:0000259" key="5">
    <source>
        <dbReference type="Pfam" id="PF00930"/>
    </source>
</evidence>
<dbReference type="SUPFAM" id="SSF53474">
    <property type="entry name" value="alpha/beta-Hydrolases"/>
    <property type="match status" value="1"/>
</dbReference>
<dbReference type="AlphaFoldDB" id="A0A7W7XZI6"/>
<evidence type="ECO:0000256" key="3">
    <source>
        <dbReference type="SAM" id="SignalP"/>
    </source>
</evidence>
<dbReference type="Pfam" id="PF00930">
    <property type="entry name" value="DPPIV_N"/>
    <property type="match status" value="1"/>
</dbReference>
<dbReference type="Pfam" id="PF00326">
    <property type="entry name" value="Peptidase_S9"/>
    <property type="match status" value="1"/>
</dbReference>
<dbReference type="InterPro" id="IPR029058">
    <property type="entry name" value="AB_hydrolase_fold"/>
</dbReference>
<dbReference type="GO" id="GO:0008242">
    <property type="term" value="F:omega peptidase activity"/>
    <property type="evidence" value="ECO:0007669"/>
    <property type="project" value="UniProtKB-EC"/>
</dbReference>
<reference evidence="6 7" key="1">
    <citation type="submission" date="2020-08" db="EMBL/GenBank/DDBJ databases">
        <title>Genomic Encyclopedia of Type Strains, Phase IV (KMG-IV): sequencing the most valuable type-strain genomes for metagenomic binning, comparative biology and taxonomic classification.</title>
        <authorList>
            <person name="Goeker M."/>
        </authorList>
    </citation>
    <scope>NUCLEOTIDE SEQUENCE [LARGE SCALE GENOMIC DNA]</scope>
    <source>
        <strain evidence="6 7">DSM 25897</strain>
    </source>
</reference>
<sequence length="683" mass="75011">MRSVLRSWLLALLVVGAFAAQASDGAKFAPLDVFDLQWAENPVLSPDGRSVVYQRTFFDPMKDVRRSNLWLIDVASGSTRPLTSGARRDADPVWSPDGRRVAFVASDGERPQIFVQWLDSPTLARVTQLAAAPRALSWSPDGQQIAFLMQVPVEGKPLAQMPKAPRGAEWAKPVMVIEHALYRFDGAGFREPGFTHLFVVPAEGGPARQVTRGEFDIGSRAVWLPDGKSVIVSANRDAEPEFEPLESELYRVDIASGEFARLTGRKGPDQAPALSPDGRRVAYLGFDDQRMGYHNRRLYVLDLASGRSRELTGGLDASVDNAGWLSNREIAFSYDERGSTRVAAIGADGGRIRVLAEDFGGTAMGRPYTGGAMSVAAGRVAYTRGTPYRPADVAVVTPGASPRVLTDLSANLLDNRRLAKIEEIVYPSSADGRSIQGWIAYPPGFDPAKKYPLLLEIHGGPFAAYGPHFAPEIQLYAAQGYVVLYTNPRGSTSYGAEFANLIHHNYPSQDYDDLVSGVDALLARGYIDEKNLFVTGGSGGGTLTAWIVGHTDRFRAAVVAKPVINWYSFVLTADMYPFFTRYWFPGEPWEHAEHYLKRSPISYVGNVSTPTMLITGEEDHRTPISESEQYYQALKLRRVPTALVRIPGASHSINHRPSQMIAQVLHTVGWFRRHAANDGESVD</sequence>
<name>A0A7W7XZI6_9GAMM</name>
<dbReference type="Gene3D" id="2.120.10.30">
    <property type="entry name" value="TolB, C-terminal domain"/>
    <property type="match status" value="2"/>
</dbReference>
<dbReference type="Proteomes" id="UP000519004">
    <property type="component" value="Unassembled WGS sequence"/>
</dbReference>
<feature type="domain" description="Dipeptidylpeptidase IV N-terminal" evidence="5">
    <location>
        <begin position="192"/>
        <end position="280"/>
    </location>
</feature>
<feature type="signal peptide" evidence="3">
    <location>
        <begin position="1"/>
        <end position="22"/>
    </location>
</feature>
<keyword evidence="2" id="KW-0720">Serine protease</keyword>
<evidence type="ECO:0000256" key="1">
    <source>
        <dbReference type="ARBA" id="ARBA00022801"/>
    </source>
</evidence>
<evidence type="ECO:0000313" key="6">
    <source>
        <dbReference type="EMBL" id="MBB5015329.1"/>
    </source>
</evidence>
<dbReference type="Gene3D" id="3.40.50.1820">
    <property type="entry name" value="alpha/beta hydrolase"/>
    <property type="match status" value="1"/>
</dbReference>
<keyword evidence="2" id="KW-0645">Protease</keyword>
<dbReference type="GO" id="GO:0004252">
    <property type="term" value="F:serine-type endopeptidase activity"/>
    <property type="evidence" value="ECO:0007669"/>
    <property type="project" value="TreeGrafter"/>
</dbReference>
<keyword evidence="1 6" id="KW-0378">Hydrolase</keyword>
<gene>
    <name evidence="6" type="ORF">HNQ58_001215</name>
</gene>
<evidence type="ECO:0000313" key="7">
    <source>
        <dbReference type="Proteomes" id="UP000519004"/>
    </source>
</evidence>
<evidence type="ECO:0000256" key="2">
    <source>
        <dbReference type="ARBA" id="ARBA00022825"/>
    </source>
</evidence>
<feature type="chain" id="PRO_5031009973" evidence="3">
    <location>
        <begin position="23"/>
        <end position="683"/>
    </location>
</feature>
<dbReference type="RefSeq" id="WP_183948005.1">
    <property type="nucleotide sequence ID" value="NZ_JACHHX010000006.1"/>
</dbReference>
<comment type="caution">
    <text evidence="6">The sequence shown here is derived from an EMBL/GenBank/DDBJ whole genome shotgun (WGS) entry which is preliminary data.</text>
</comment>
<dbReference type="InterPro" id="IPR001375">
    <property type="entry name" value="Peptidase_S9_cat"/>
</dbReference>
<protein>
    <submittedName>
        <fullName evidence="6">Acylaminoacyl-peptidase</fullName>
        <ecNumber evidence="6">3.4.19.1</ecNumber>
    </submittedName>
</protein>
<dbReference type="PANTHER" id="PTHR42776">
    <property type="entry name" value="SERINE PEPTIDASE S9 FAMILY MEMBER"/>
    <property type="match status" value="1"/>
</dbReference>
<dbReference type="EMBL" id="JACHHX010000006">
    <property type="protein sequence ID" value="MBB5015329.1"/>
    <property type="molecule type" value="Genomic_DNA"/>
</dbReference>
<organism evidence="6 7">
    <name type="scientific">Rehaibacterium terrae</name>
    <dbReference type="NCBI Taxonomy" id="1341696"/>
    <lineage>
        <taxon>Bacteria</taxon>
        <taxon>Pseudomonadati</taxon>
        <taxon>Pseudomonadota</taxon>
        <taxon>Gammaproteobacteria</taxon>
        <taxon>Lysobacterales</taxon>
        <taxon>Lysobacteraceae</taxon>
        <taxon>Rehaibacterium</taxon>
    </lineage>
</organism>
<proteinExistence type="predicted"/>
<dbReference type="PANTHER" id="PTHR42776:SF27">
    <property type="entry name" value="DIPEPTIDYL PEPTIDASE FAMILY MEMBER 6"/>
    <property type="match status" value="1"/>
</dbReference>
<keyword evidence="3" id="KW-0732">Signal</keyword>
<dbReference type="Pfam" id="PF07676">
    <property type="entry name" value="PD40"/>
    <property type="match status" value="2"/>
</dbReference>
<dbReference type="InterPro" id="IPR011659">
    <property type="entry name" value="WD40"/>
</dbReference>